<protein>
    <submittedName>
        <fullName evidence="1">Uncharacterized protein</fullName>
    </submittedName>
</protein>
<dbReference type="EMBL" id="VSSQ01009592">
    <property type="protein sequence ID" value="MPM42073.1"/>
    <property type="molecule type" value="Genomic_DNA"/>
</dbReference>
<proteinExistence type="predicted"/>
<accession>A0A644ZTV2</accession>
<reference evidence="1" key="1">
    <citation type="submission" date="2019-08" db="EMBL/GenBank/DDBJ databases">
        <authorList>
            <person name="Kucharzyk K."/>
            <person name="Murdoch R.W."/>
            <person name="Higgins S."/>
            <person name="Loffler F."/>
        </authorList>
    </citation>
    <scope>NUCLEOTIDE SEQUENCE</scope>
</reference>
<name>A0A644ZTV2_9ZZZZ</name>
<comment type="caution">
    <text evidence="1">The sequence shown here is derived from an EMBL/GenBank/DDBJ whole genome shotgun (WGS) entry which is preliminary data.</text>
</comment>
<evidence type="ECO:0000313" key="1">
    <source>
        <dbReference type="EMBL" id="MPM42073.1"/>
    </source>
</evidence>
<dbReference type="AlphaFoldDB" id="A0A644ZTV2"/>
<organism evidence="1">
    <name type="scientific">bioreactor metagenome</name>
    <dbReference type="NCBI Taxonomy" id="1076179"/>
    <lineage>
        <taxon>unclassified sequences</taxon>
        <taxon>metagenomes</taxon>
        <taxon>ecological metagenomes</taxon>
    </lineage>
</organism>
<gene>
    <name evidence="1" type="ORF">SDC9_88735</name>
</gene>
<sequence>MKNNDYGYCSLVKATKQVLDKIDIENKTLAKITPKEREEKRL</sequence>